<dbReference type="EMBL" id="CDHK01000006">
    <property type="protein sequence ID" value="CEJ58349.1"/>
    <property type="molecule type" value="Genomic_DNA"/>
</dbReference>
<sequence length="126" mass="14629">MTSWVSTSYNFFVLSTTDISYSVQYCSPSRFIQGHSVTCFCVEVMTVLPALFSKIFSLHQQYPQLKSRGNWNWDIVDHWIDDLLGNHDSVNKLVLFSPADAENVAINQQIEEPLKLLNFRRPTRRK</sequence>
<dbReference type="Proteomes" id="UP000042958">
    <property type="component" value="Unassembled WGS sequence"/>
</dbReference>
<accession>A0A0F7TNM9</accession>
<name>A0A0F7TNM9_PENBI</name>
<evidence type="ECO:0000313" key="2">
    <source>
        <dbReference type="Proteomes" id="UP000042958"/>
    </source>
</evidence>
<protein>
    <submittedName>
        <fullName evidence="1">Uncharacterized protein</fullName>
    </submittedName>
</protein>
<gene>
    <name evidence="1" type="ORF">PMG11_07008</name>
</gene>
<evidence type="ECO:0000313" key="1">
    <source>
        <dbReference type="EMBL" id="CEJ58349.1"/>
    </source>
</evidence>
<reference evidence="2" key="1">
    <citation type="journal article" date="2015" name="Genome Announc.">
        <title>Draft genome sequence of the fungus Penicillium brasilianum MG11.</title>
        <authorList>
            <person name="Horn F."/>
            <person name="Linde J."/>
            <person name="Mattern D.J."/>
            <person name="Walther G."/>
            <person name="Guthke R."/>
            <person name="Brakhage A.A."/>
            <person name="Valiante V."/>
        </authorList>
    </citation>
    <scope>NUCLEOTIDE SEQUENCE [LARGE SCALE GENOMIC DNA]</scope>
    <source>
        <strain evidence="2">MG11</strain>
    </source>
</reference>
<proteinExistence type="predicted"/>
<dbReference type="OrthoDB" id="4243235at2759"/>
<organism evidence="1 2">
    <name type="scientific">Penicillium brasilianum</name>
    <dbReference type="NCBI Taxonomy" id="104259"/>
    <lineage>
        <taxon>Eukaryota</taxon>
        <taxon>Fungi</taxon>
        <taxon>Dikarya</taxon>
        <taxon>Ascomycota</taxon>
        <taxon>Pezizomycotina</taxon>
        <taxon>Eurotiomycetes</taxon>
        <taxon>Eurotiomycetidae</taxon>
        <taxon>Eurotiales</taxon>
        <taxon>Aspergillaceae</taxon>
        <taxon>Penicillium</taxon>
    </lineage>
</organism>
<dbReference type="AlphaFoldDB" id="A0A0F7TNM9"/>
<keyword evidence="2" id="KW-1185">Reference proteome</keyword>